<evidence type="ECO:0000256" key="1">
    <source>
        <dbReference type="SAM" id="Phobius"/>
    </source>
</evidence>
<dbReference type="Pfam" id="PF10756">
    <property type="entry name" value="bPH_6"/>
    <property type="match status" value="1"/>
</dbReference>
<keyword evidence="1" id="KW-1133">Transmembrane helix</keyword>
<gene>
    <name evidence="3" type="ORF">Rhe02_86910</name>
</gene>
<feature type="domain" description="Low molecular weight protein antigen 6 PH" evidence="2">
    <location>
        <begin position="60"/>
        <end position="129"/>
    </location>
</feature>
<feature type="transmembrane region" description="Helical" evidence="1">
    <location>
        <begin position="12"/>
        <end position="36"/>
    </location>
</feature>
<protein>
    <submittedName>
        <fullName evidence="3">Membrane protein</fullName>
    </submittedName>
</protein>
<keyword evidence="1" id="KW-0472">Membrane</keyword>
<accession>A0A8J3QIZ1</accession>
<organism evidence="3 4">
    <name type="scientific">Rhizocola hellebori</name>
    <dbReference type="NCBI Taxonomy" id="1392758"/>
    <lineage>
        <taxon>Bacteria</taxon>
        <taxon>Bacillati</taxon>
        <taxon>Actinomycetota</taxon>
        <taxon>Actinomycetes</taxon>
        <taxon>Micromonosporales</taxon>
        <taxon>Micromonosporaceae</taxon>
        <taxon>Rhizocola</taxon>
    </lineage>
</organism>
<sequence length="142" mass="15671">MPLYRPKRVRVVCAVAAVAIVTMFTIIGVALTGSTFRTSDKWAMIGLGVIFATGVMVIARPTVQADDEGIKVQNIIGGYQLPWQVVRKVRFDRGQPWVYLDLEDDDTVAVLAVQAADKERALEAVRCLRSLHAQSRAGVWTE</sequence>
<keyword evidence="1" id="KW-0812">Transmembrane</keyword>
<evidence type="ECO:0000313" key="3">
    <source>
        <dbReference type="EMBL" id="GIH10624.1"/>
    </source>
</evidence>
<comment type="caution">
    <text evidence="3">The sequence shown here is derived from an EMBL/GenBank/DDBJ whole genome shotgun (WGS) entry which is preliminary data.</text>
</comment>
<evidence type="ECO:0000313" key="4">
    <source>
        <dbReference type="Proteomes" id="UP000612899"/>
    </source>
</evidence>
<dbReference type="InterPro" id="IPR019692">
    <property type="entry name" value="CFP-6_PH"/>
</dbReference>
<dbReference type="EMBL" id="BONY01000100">
    <property type="protein sequence ID" value="GIH10624.1"/>
    <property type="molecule type" value="Genomic_DNA"/>
</dbReference>
<dbReference type="Proteomes" id="UP000612899">
    <property type="component" value="Unassembled WGS sequence"/>
</dbReference>
<proteinExistence type="predicted"/>
<name>A0A8J3QIZ1_9ACTN</name>
<feature type="transmembrane region" description="Helical" evidence="1">
    <location>
        <begin position="42"/>
        <end position="59"/>
    </location>
</feature>
<evidence type="ECO:0000259" key="2">
    <source>
        <dbReference type="Pfam" id="PF10756"/>
    </source>
</evidence>
<dbReference type="RefSeq" id="WP_203914337.1">
    <property type="nucleotide sequence ID" value="NZ_BONY01000100.1"/>
</dbReference>
<keyword evidence="4" id="KW-1185">Reference proteome</keyword>
<dbReference type="AlphaFoldDB" id="A0A8J3QIZ1"/>
<reference evidence="3" key="1">
    <citation type="submission" date="2021-01" db="EMBL/GenBank/DDBJ databases">
        <title>Whole genome shotgun sequence of Rhizocola hellebori NBRC 109834.</title>
        <authorList>
            <person name="Komaki H."/>
            <person name="Tamura T."/>
        </authorList>
    </citation>
    <scope>NUCLEOTIDE SEQUENCE</scope>
    <source>
        <strain evidence="3">NBRC 109834</strain>
    </source>
</reference>